<feature type="domain" description="Major facilitator superfamily (MFS) profile" evidence="7">
    <location>
        <begin position="98"/>
        <end position="521"/>
    </location>
</feature>
<dbReference type="PANTHER" id="PTHR43791">
    <property type="entry name" value="PERMEASE-RELATED"/>
    <property type="match status" value="1"/>
</dbReference>
<evidence type="ECO:0000259" key="7">
    <source>
        <dbReference type="PROSITE" id="PS50850"/>
    </source>
</evidence>
<evidence type="ECO:0000256" key="3">
    <source>
        <dbReference type="ARBA" id="ARBA00022692"/>
    </source>
</evidence>
<feature type="transmembrane region" description="Helical" evidence="6">
    <location>
        <begin position="399"/>
        <end position="418"/>
    </location>
</feature>
<feature type="transmembrane region" description="Helical" evidence="6">
    <location>
        <begin position="189"/>
        <end position="213"/>
    </location>
</feature>
<dbReference type="SUPFAM" id="SSF103473">
    <property type="entry name" value="MFS general substrate transporter"/>
    <property type="match status" value="1"/>
</dbReference>
<protein>
    <recommendedName>
        <fullName evidence="7">Major facilitator superfamily (MFS) profile domain-containing protein</fullName>
    </recommendedName>
</protein>
<keyword evidence="2" id="KW-0813">Transport</keyword>
<keyword evidence="5 6" id="KW-0472">Membrane</keyword>
<dbReference type="GO" id="GO:0022857">
    <property type="term" value="F:transmembrane transporter activity"/>
    <property type="evidence" value="ECO:0007669"/>
    <property type="project" value="InterPro"/>
</dbReference>
<dbReference type="PANTHER" id="PTHR43791:SF54">
    <property type="entry name" value="MAJOR FACILITATOR SUPERFAMILY (MFS) PROFILE DOMAIN-CONTAINING PROTEIN-RELATED"/>
    <property type="match status" value="1"/>
</dbReference>
<evidence type="ECO:0000313" key="9">
    <source>
        <dbReference type="Proteomes" id="UP000281468"/>
    </source>
</evidence>
<gene>
    <name evidence="8" type="ORF">D0862_05290</name>
</gene>
<evidence type="ECO:0000256" key="6">
    <source>
        <dbReference type="SAM" id="Phobius"/>
    </source>
</evidence>
<dbReference type="FunFam" id="1.20.1250.20:FF:000034">
    <property type="entry name" value="MFS general substrate transporter"/>
    <property type="match status" value="1"/>
</dbReference>
<comment type="subcellular location">
    <subcellularLocation>
        <location evidence="1">Membrane</location>
        <topology evidence="1">Multi-pass membrane protein</topology>
    </subcellularLocation>
</comment>
<comment type="caution">
    <text evidence="8">The sequence shown here is derived from an EMBL/GenBank/DDBJ whole genome shotgun (WGS) entry which is preliminary data.</text>
</comment>
<sequence length="554" mass="61536">MGWSCGKGSARFRTKACEENRKISLVTYKIFLSDKMGPEHDQVSIATIGKDIEKTSVFEVVYDNKHARIGLSNEDAEFFESFSKEKHNKLLRKVDFRLVPVLALLYLCAHIDRANIGNAKIEGMLDDLNMSGIQYNIAVSIFFIPYILLEVPSNVILKKFKRPSTYLGILVVSWGITMTLTGLCKDFGGLMACRVVLAVCEAGFFPGAVYHITRWYAQRQVQTRIALFYCASALSGAFSGLLAFAIAKMDGVGGKAGWAWIFLLEGIATVLIGIACFFVMPDTPALSKRWLSAEEIRYLEIQTYIKEGGRSSMEATEKFKWSYLTDLLTDYKVYLQAFILFTASVCAYGLKFTMPSITKSMGYTSSQAQLLTIPPYVAGAIAAISFSKLADRYQWRMPFILGPMTLVLIGFCILFPLAKDIKHQIPACYIGVMLICMGQYPTNPAGSAWISGNLAGDTKRAMGIALNICIGNSGGILGSYMFLDSEEEAGYPTGFGIGIGLSAAVLISTLVLEWSYWSINKKRDAMTEDEIHARYNEEQLNRMGDKSPLYRYKL</sequence>
<evidence type="ECO:0000256" key="4">
    <source>
        <dbReference type="ARBA" id="ARBA00022989"/>
    </source>
</evidence>
<dbReference type="EMBL" id="QWIQ01000137">
    <property type="protein sequence ID" value="RMZ04511.1"/>
    <property type="molecule type" value="Genomic_DNA"/>
</dbReference>
<feature type="transmembrane region" description="Helical" evidence="6">
    <location>
        <begin position="495"/>
        <end position="517"/>
    </location>
</feature>
<feature type="transmembrane region" description="Helical" evidence="6">
    <location>
        <begin position="461"/>
        <end position="483"/>
    </location>
</feature>
<reference evidence="8 9" key="1">
    <citation type="journal article" date="2018" name="BMC Genomics">
        <title>Genomic evidence for intraspecific hybridization in a clonal and extremely halotolerant yeast.</title>
        <authorList>
            <person name="Gostincar C."/>
            <person name="Stajich J.E."/>
            <person name="Zupancic J."/>
            <person name="Zalar P."/>
            <person name="Gunde-Cimerman N."/>
        </authorList>
    </citation>
    <scope>NUCLEOTIDE SEQUENCE [LARGE SCALE GENOMIC DNA]</scope>
    <source>
        <strain evidence="8 9">EXF-171</strain>
    </source>
</reference>
<feature type="transmembrane region" description="Helical" evidence="6">
    <location>
        <begin position="132"/>
        <end position="152"/>
    </location>
</feature>
<evidence type="ECO:0000256" key="5">
    <source>
        <dbReference type="ARBA" id="ARBA00023136"/>
    </source>
</evidence>
<dbReference type="AlphaFoldDB" id="A0A3M7GTM3"/>
<dbReference type="InterPro" id="IPR020846">
    <property type="entry name" value="MFS_dom"/>
</dbReference>
<name>A0A3M7GTM3_HORWE</name>
<dbReference type="GO" id="GO:0016020">
    <property type="term" value="C:membrane"/>
    <property type="evidence" value="ECO:0007669"/>
    <property type="project" value="UniProtKB-SubCell"/>
</dbReference>
<dbReference type="PROSITE" id="PS50850">
    <property type="entry name" value="MFS"/>
    <property type="match status" value="1"/>
</dbReference>
<evidence type="ECO:0000256" key="1">
    <source>
        <dbReference type="ARBA" id="ARBA00004141"/>
    </source>
</evidence>
<organism evidence="8 9">
    <name type="scientific">Hortaea werneckii</name>
    <name type="common">Black yeast</name>
    <name type="synonym">Cladosporium werneckii</name>
    <dbReference type="NCBI Taxonomy" id="91943"/>
    <lineage>
        <taxon>Eukaryota</taxon>
        <taxon>Fungi</taxon>
        <taxon>Dikarya</taxon>
        <taxon>Ascomycota</taxon>
        <taxon>Pezizomycotina</taxon>
        <taxon>Dothideomycetes</taxon>
        <taxon>Dothideomycetidae</taxon>
        <taxon>Mycosphaerellales</taxon>
        <taxon>Teratosphaeriaceae</taxon>
        <taxon>Hortaea</taxon>
    </lineage>
</organism>
<dbReference type="Pfam" id="PF07690">
    <property type="entry name" value="MFS_1"/>
    <property type="match status" value="1"/>
</dbReference>
<accession>A0A3M7GTM3</accession>
<feature type="transmembrane region" description="Helical" evidence="6">
    <location>
        <begin position="424"/>
        <end position="440"/>
    </location>
</feature>
<keyword evidence="3 6" id="KW-0812">Transmembrane</keyword>
<dbReference type="Proteomes" id="UP000281468">
    <property type="component" value="Unassembled WGS sequence"/>
</dbReference>
<proteinExistence type="predicted"/>
<dbReference type="VEuPathDB" id="FungiDB:BTJ68_12075"/>
<dbReference type="Gene3D" id="1.20.1250.20">
    <property type="entry name" value="MFS general substrate transporter like domains"/>
    <property type="match status" value="2"/>
</dbReference>
<feature type="transmembrane region" description="Helical" evidence="6">
    <location>
        <begin position="225"/>
        <end position="246"/>
    </location>
</feature>
<feature type="transmembrane region" description="Helical" evidence="6">
    <location>
        <begin position="333"/>
        <end position="350"/>
    </location>
</feature>
<keyword evidence="4 6" id="KW-1133">Transmembrane helix</keyword>
<dbReference type="InterPro" id="IPR036259">
    <property type="entry name" value="MFS_trans_sf"/>
</dbReference>
<dbReference type="InterPro" id="IPR011701">
    <property type="entry name" value="MFS"/>
</dbReference>
<evidence type="ECO:0000313" key="8">
    <source>
        <dbReference type="EMBL" id="RMZ04511.1"/>
    </source>
</evidence>
<feature type="transmembrane region" description="Helical" evidence="6">
    <location>
        <begin position="370"/>
        <end position="387"/>
    </location>
</feature>
<feature type="transmembrane region" description="Helical" evidence="6">
    <location>
        <begin position="258"/>
        <end position="280"/>
    </location>
</feature>
<feature type="transmembrane region" description="Helical" evidence="6">
    <location>
        <begin position="164"/>
        <end position="183"/>
    </location>
</feature>
<dbReference type="FunFam" id="1.20.1250.20:FF:000013">
    <property type="entry name" value="MFS general substrate transporter"/>
    <property type="match status" value="1"/>
</dbReference>
<evidence type="ECO:0000256" key="2">
    <source>
        <dbReference type="ARBA" id="ARBA00022448"/>
    </source>
</evidence>